<reference evidence="10 11" key="1">
    <citation type="submission" date="2024-01" db="EMBL/GenBank/DDBJ databases">
        <title>The genome of the rayed Mediterranean limpet Patella caerulea (Linnaeus, 1758).</title>
        <authorList>
            <person name="Anh-Thu Weber A."/>
            <person name="Halstead-Nussloch G."/>
        </authorList>
    </citation>
    <scope>NUCLEOTIDE SEQUENCE [LARGE SCALE GENOMIC DNA]</scope>
    <source>
        <strain evidence="10">AATW-2023a</strain>
        <tissue evidence="10">Whole specimen</tissue>
    </source>
</reference>
<dbReference type="PANTHER" id="PTHR10342:SF274">
    <property type="entry name" value="ARYLSULFATASE B"/>
    <property type="match status" value="1"/>
</dbReference>
<evidence type="ECO:0000256" key="4">
    <source>
        <dbReference type="ARBA" id="ARBA00022801"/>
    </source>
</evidence>
<accession>A0AAN8QFF0</accession>
<evidence type="ECO:0000259" key="9">
    <source>
        <dbReference type="Pfam" id="PF00884"/>
    </source>
</evidence>
<evidence type="ECO:0000256" key="7">
    <source>
        <dbReference type="SAM" id="MobiDB-lite"/>
    </source>
</evidence>
<dbReference type="AlphaFoldDB" id="A0AAN8QFF0"/>
<keyword evidence="3" id="KW-0479">Metal-binding</keyword>
<comment type="caution">
    <text evidence="10">The sequence shown here is derived from an EMBL/GenBank/DDBJ whole genome shotgun (WGS) entry which is preliminary data.</text>
</comment>
<keyword evidence="5" id="KW-0106">Calcium</keyword>
<dbReference type="Gene3D" id="3.40.720.10">
    <property type="entry name" value="Alkaline Phosphatase, subunit A"/>
    <property type="match status" value="1"/>
</dbReference>
<evidence type="ECO:0000256" key="3">
    <source>
        <dbReference type="ARBA" id="ARBA00022723"/>
    </source>
</evidence>
<dbReference type="GO" id="GO:0046872">
    <property type="term" value="F:metal ion binding"/>
    <property type="evidence" value="ECO:0007669"/>
    <property type="project" value="UniProtKB-KW"/>
</dbReference>
<feature type="region of interest" description="Disordered" evidence="7">
    <location>
        <begin position="480"/>
        <end position="500"/>
    </location>
</feature>
<protein>
    <recommendedName>
        <fullName evidence="9">Sulfatase N-terminal domain-containing protein</fullName>
    </recommendedName>
</protein>
<name>A0AAN8QFF0_PATCE</name>
<dbReference type="PANTHER" id="PTHR10342">
    <property type="entry name" value="ARYLSULFATASE"/>
    <property type="match status" value="1"/>
</dbReference>
<dbReference type="PROSITE" id="PS00149">
    <property type="entry name" value="SULFATASE_2"/>
    <property type="match status" value="1"/>
</dbReference>
<comment type="similarity">
    <text evidence="2">Belongs to the sulfatase family.</text>
</comment>
<evidence type="ECO:0000256" key="5">
    <source>
        <dbReference type="ARBA" id="ARBA00022837"/>
    </source>
</evidence>
<sequence>MATIYNMYCKVLILVVNCLYLVNCATPPHIVFIAADDLGWNDVGFRNPQMITPNIDKLAREGVILNSSYVQPVCSPTRNCFMTGYYPFHTGLQNGVIRPSEPHCVPLKYTFLPQKLKELGYSTHAIGKWHVGFCNVNCTPTYRGFDSFSGYYTGAEDYFDHTRDYLGEMGYDFRHDFERNSTVDVEDKGRYSAHVFADKAMKIIRTHDASKPLYLYLPFQSVHEPLQVPIEYENMYRNIHNLKRRTFCGMTSALDEAIGNITQALLDSGLMDNLLLIFTTDNGGPVENAANNLPLRGGKHTLWEGGTKGAGFIYSTNLLKKTSYIQTGMMHAVDWYPTLVTLAGGTPDTSMDGVSQWEMLRTGTSPSARTEFIYNIEQISNNSAIRVGDYKLIVGDAGKPDGWTPLPTDSNPVIPQCTDPYGSCTDDKLYFKASNKIQLFNISSDPTEHFDISKQHPDIVARLKARLDYYTASAVPPFNNTPNPKSNPKYFDGNWSPGWC</sequence>
<dbReference type="InterPro" id="IPR047115">
    <property type="entry name" value="ARSB"/>
</dbReference>
<dbReference type="Gene3D" id="3.30.1120.10">
    <property type="match status" value="1"/>
</dbReference>
<feature type="chain" id="PRO_5042851577" description="Sulfatase N-terminal domain-containing protein" evidence="8">
    <location>
        <begin position="25"/>
        <end position="500"/>
    </location>
</feature>
<dbReference type="SUPFAM" id="SSF53649">
    <property type="entry name" value="Alkaline phosphatase-like"/>
    <property type="match status" value="1"/>
</dbReference>
<keyword evidence="8" id="KW-0732">Signal</keyword>
<proteinExistence type="inferred from homology"/>
<dbReference type="EMBL" id="JAZGQO010000002">
    <property type="protein sequence ID" value="KAK6192051.1"/>
    <property type="molecule type" value="Genomic_DNA"/>
</dbReference>
<dbReference type="Proteomes" id="UP001347796">
    <property type="component" value="Unassembled WGS sequence"/>
</dbReference>
<gene>
    <name evidence="10" type="ORF">SNE40_003597</name>
</gene>
<feature type="domain" description="Sulfatase N-terminal" evidence="9">
    <location>
        <begin position="28"/>
        <end position="344"/>
    </location>
</feature>
<evidence type="ECO:0000256" key="1">
    <source>
        <dbReference type="ARBA" id="ARBA00001913"/>
    </source>
</evidence>
<keyword evidence="4" id="KW-0378">Hydrolase</keyword>
<feature type="signal peptide" evidence="8">
    <location>
        <begin position="1"/>
        <end position="24"/>
    </location>
</feature>
<evidence type="ECO:0000256" key="2">
    <source>
        <dbReference type="ARBA" id="ARBA00008779"/>
    </source>
</evidence>
<evidence type="ECO:0000313" key="10">
    <source>
        <dbReference type="EMBL" id="KAK6192051.1"/>
    </source>
</evidence>
<dbReference type="CDD" id="cd16029">
    <property type="entry name" value="4-S"/>
    <property type="match status" value="1"/>
</dbReference>
<evidence type="ECO:0000313" key="11">
    <source>
        <dbReference type="Proteomes" id="UP001347796"/>
    </source>
</evidence>
<dbReference type="InterPro" id="IPR017850">
    <property type="entry name" value="Alkaline_phosphatase_core_sf"/>
</dbReference>
<comment type="cofactor">
    <cofactor evidence="1">
        <name>Ca(2+)</name>
        <dbReference type="ChEBI" id="CHEBI:29108"/>
    </cofactor>
</comment>
<dbReference type="PROSITE" id="PS00523">
    <property type="entry name" value="SULFATASE_1"/>
    <property type="match status" value="1"/>
</dbReference>
<evidence type="ECO:0000256" key="6">
    <source>
        <dbReference type="ARBA" id="ARBA00023180"/>
    </source>
</evidence>
<dbReference type="InterPro" id="IPR000917">
    <property type="entry name" value="Sulfatase_N"/>
</dbReference>
<dbReference type="GO" id="GO:0008484">
    <property type="term" value="F:sulfuric ester hydrolase activity"/>
    <property type="evidence" value="ECO:0007669"/>
    <property type="project" value="InterPro"/>
</dbReference>
<keyword evidence="6" id="KW-0325">Glycoprotein</keyword>
<evidence type="ECO:0000256" key="8">
    <source>
        <dbReference type="SAM" id="SignalP"/>
    </source>
</evidence>
<keyword evidence="11" id="KW-1185">Reference proteome</keyword>
<dbReference type="InterPro" id="IPR024607">
    <property type="entry name" value="Sulfatase_CS"/>
</dbReference>
<organism evidence="10 11">
    <name type="scientific">Patella caerulea</name>
    <name type="common">Rayed Mediterranean limpet</name>
    <dbReference type="NCBI Taxonomy" id="87958"/>
    <lineage>
        <taxon>Eukaryota</taxon>
        <taxon>Metazoa</taxon>
        <taxon>Spiralia</taxon>
        <taxon>Lophotrochozoa</taxon>
        <taxon>Mollusca</taxon>
        <taxon>Gastropoda</taxon>
        <taxon>Patellogastropoda</taxon>
        <taxon>Patelloidea</taxon>
        <taxon>Patellidae</taxon>
        <taxon>Patella</taxon>
    </lineage>
</organism>
<dbReference type="Pfam" id="PF00884">
    <property type="entry name" value="Sulfatase"/>
    <property type="match status" value="1"/>
</dbReference>